<evidence type="ECO:0000256" key="1">
    <source>
        <dbReference type="ARBA" id="ARBA00004571"/>
    </source>
</evidence>
<dbReference type="InterPro" id="IPR002299">
    <property type="entry name" value="Porin_Neis"/>
</dbReference>
<dbReference type="InterPro" id="IPR050298">
    <property type="entry name" value="Gram-neg_bact_OMP"/>
</dbReference>
<evidence type="ECO:0000256" key="2">
    <source>
        <dbReference type="ARBA" id="ARBA00011233"/>
    </source>
</evidence>
<dbReference type="STRING" id="1122124.GCA_000423165_02194"/>
<evidence type="ECO:0000256" key="3">
    <source>
        <dbReference type="ARBA" id="ARBA00022448"/>
    </source>
</evidence>
<protein>
    <submittedName>
        <fullName evidence="13">Porin</fullName>
    </submittedName>
</protein>
<dbReference type="InterPro" id="IPR023614">
    <property type="entry name" value="Porin_dom_sf"/>
</dbReference>
<dbReference type="Proteomes" id="UP000287022">
    <property type="component" value="Unassembled WGS sequence"/>
</dbReference>
<evidence type="ECO:0000256" key="4">
    <source>
        <dbReference type="ARBA" id="ARBA00022452"/>
    </source>
</evidence>
<accession>A0A432Z0Y0</accession>
<keyword evidence="10" id="KW-0998">Cell outer membrane</keyword>
<keyword evidence="5" id="KW-0812">Transmembrane</keyword>
<evidence type="ECO:0000256" key="10">
    <source>
        <dbReference type="ARBA" id="ARBA00023237"/>
    </source>
</evidence>
<keyword evidence="8" id="KW-0626">Porin</keyword>
<evidence type="ECO:0000256" key="7">
    <source>
        <dbReference type="ARBA" id="ARBA00023065"/>
    </source>
</evidence>
<dbReference type="PANTHER" id="PTHR34501:SF9">
    <property type="entry name" value="MAJOR OUTER MEMBRANE PROTEIN P.IA"/>
    <property type="match status" value="1"/>
</dbReference>
<dbReference type="AlphaFoldDB" id="A0A432Z0Y0"/>
<evidence type="ECO:0000256" key="11">
    <source>
        <dbReference type="SAM" id="SignalP"/>
    </source>
</evidence>
<feature type="signal peptide" evidence="11">
    <location>
        <begin position="1"/>
        <end position="21"/>
    </location>
</feature>
<feature type="chain" id="PRO_5019057835" evidence="11">
    <location>
        <begin position="22"/>
        <end position="311"/>
    </location>
</feature>
<comment type="caution">
    <text evidence="13">The sequence shown here is derived from an EMBL/GenBank/DDBJ whole genome shotgun (WGS) entry which is preliminary data.</text>
</comment>
<dbReference type="PANTHER" id="PTHR34501">
    <property type="entry name" value="PROTEIN YDDL-RELATED"/>
    <property type="match status" value="1"/>
</dbReference>
<keyword evidence="3" id="KW-0813">Transport</keyword>
<dbReference type="PRINTS" id="PR00184">
    <property type="entry name" value="NEISSPPORIN"/>
</dbReference>
<dbReference type="GO" id="GO:0015288">
    <property type="term" value="F:porin activity"/>
    <property type="evidence" value="ECO:0007669"/>
    <property type="project" value="UniProtKB-KW"/>
</dbReference>
<dbReference type="RefSeq" id="WP_051206941.1">
    <property type="nucleotide sequence ID" value="NZ_PIQE01000004.1"/>
</dbReference>
<name>A0A432Z0Y0_9GAMM</name>
<comment type="subunit">
    <text evidence="2">Homotrimer.</text>
</comment>
<comment type="subcellular location">
    <subcellularLocation>
        <location evidence="1">Cell outer membrane</location>
        <topology evidence="1">Multi-pass membrane protein</topology>
    </subcellularLocation>
</comment>
<feature type="domain" description="Porin" evidence="12">
    <location>
        <begin position="12"/>
        <end position="289"/>
    </location>
</feature>
<dbReference type="EMBL" id="PIQE01000004">
    <property type="protein sequence ID" value="RUO69848.1"/>
    <property type="molecule type" value="Genomic_DNA"/>
</dbReference>
<keyword evidence="4" id="KW-1134">Transmembrane beta strand</keyword>
<dbReference type="Gene3D" id="2.40.160.10">
    <property type="entry name" value="Porin"/>
    <property type="match status" value="1"/>
</dbReference>
<proteinExistence type="predicted"/>
<evidence type="ECO:0000256" key="8">
    <source>
        <dbReference type="ARBA" id="ARBA00023114"/>
    </source>
</evidence>
<reference evidence="14" key="1">
    <citation type="journal article" date="2018" name="Front. Microbiol.">
        <title>Genome-Based Analysis Reveals the Taxonomy and Diversity of the Family Idiomarinaceae.</title>
        <authorList>
            <person name="Liu Y."/>
            <person name="Lai Q."/>
            <person name="Shao Z."/>
        </authorList>
    </citation>
    <scope>NUCLEOTIDE SEQUENCE [LARGE SCALE GENOMIC DNA]</scope>
    <source>
        <strain evidence="14">c121</strain>
    </source>
</reference>
<organism evidence="13 14">
    <name type="scientific">Pseudidiomarina sediminum</name>
    <dbReference type="NCBI Taxonomy" id="431675"/>
    <lineage>
        <taxon>Bacteria</taxon>
        <taxon>Pseudomonadati</taxon>
        <taxon>Pseudomonadota</taxon>
        <taxon>Gammaproteobacteria</taxon>
        <taxon>Alteromonadales</taxon>
        <taxon>Idiomarinaceae</taxon>
        <taxon>Pseudidiomarina</taxon>
    </lineage>
</organism>
<evidence type="ECO:0000259" key="12">
    <source>
        <dbReference type="Pfam" id="PF13609"/>
    </source>
</evidence>
<evidence type="ECO:0000256" key="9">
    <source>
        <dbReference type="ARBA" id="ARBA00023136"/>
    </source>
</evidence>
<dbReference type="InterPro" id="IPR033900">
    <property type="entry name" value="Gram_neg_porin_domain"/>
</dbReference>
<evidence type="ECO:0000256" key="6">
    <source>
        <dbReference type="ARBA" id="ARBA00022729"/>
    </source>
</evidence>
<dbReference type="CDD" id="cd00342">
    <property type="entry name" value="gram_neg_porins"/>
    <property type="match status" value="1"/>
</dbReference>
<keyword evidence="7" id="KW-0406">Ion transport</keyword>
<evidence type="ECO:0000256" key="5">
    <source>
        <dbReference type="ARBA" id="ARBA00022692"/>
    </source>
</evidence>
<dbReference type="Pfam" id="PF13609">
    <property type="entry name" value="Porin_4"/>
    <property type="match status" value="1"/>
</dbReference>
<dbReference type="GO" id="GO:0009279">
    <property type="term" value="C:cell outer membrane"/>
    <property type="evidence" value="ECO:0007669"/>
    <property type="project" value="UniProtKB-SubCell"/>
</dbReference>
<evidence type="ECO:0000313" key="14">
    <source>
        <dbReference type="Proteomes" id="UP000287022"/>
    </source>
</evidence>
<dbReference type="SUPFAM" id="SSF56935">
    <property type="entry name" value="Porins"/>
    <property type="match status" value="1"/>
</dbReference>
<keyword evidence="9" id="KW-0472">Membrane</keyword>
<keyword evidence="6 11" id="KW-0732">Signal</keyword>
<dbReference type="GO" id="GO:0034220">
    <property type="term" value="P:monoatomic ion transmembrane transport"/>
    <property type="evidence" value="ECO:0007669"/>
    <property type="project" value="InterPro"/>
</dbReference>
<evidence type="ECO:0000313" key="13">
    <source>
        <dbReference type="EMBL" id="RUO69848.1"/>
    </source>
</evidence>
<dbReference type="PRINTS" id="PR00182">
    <property type="entry name" value="ECOLNEIPORIN"/>
</dbReference>
<gene>
    <name evidence="13" type="ORF">CWI80_11590</name>
</gene>
<dbReference type="GO" id="GO:0046930">
    <property type="term" value="C:pore complex"/>
    <property type="evidence" value="ECO:0007669"/>
    <property type="project" value="UniProtKB-KW"/>
</dbReference>
<keyword evidence="14" id="KW-1185">Reference proteome</keyword>
<sequence>MAIKNNAWMMLLLLVSGSAVAQQEETSGIDFYGRANVSLQSNDNGDGSETELESNSSRVGVKGWQRLNDDLDVIFQLEWQVDLTDLGGDDNLKSRNQFIGLRGNFGELTVGRRDTVLKTMQGDIDQFSDYEADVKALFEGENRLNNTISYYSPSFANVRFASSIILSEGDTQDDGYSLAVTYGDTKLKATPYYFGAAMDRDVDGYDIERLVGYTKVADTMFGLMWQQEQAVDGTNEADGFVASVKQDIGQFSLKAQYQMMSFTAGDDDSIALGVDYHFTKETRVYVWYTGRDLDTRDAEQSYVAVGIRHSF</sequence>
<dbReference type="InterPro" id="IPR001702">
    <property type="entry name" value="Porin_Gram-ve"/>
</dbReference>